<gene>
    <name evidence="2" type="ORF">HID58_029254</name>
</gene>
<keyword evidence="1" id="KW-0732">Signal</keyword>
<evidence type="ECO:0008006" key="4">
    <source>
        <dbReference type="Google" id="ProtNLM"/>
    </source>
</evidence>
<comment type="caution">
    <text evidence="2">The sequence shown here is derived from an EMBL/GenBank/DDBJ whole genome shotgun (WGS) entry which is preliminary data.</text>
</comment>
<dbReference type="Proteomes" id="UP000824890">
    <property type="component" value="Unassembled WGS sequence"/>
</dbReference>
<feature type="chain" id="PRO_5045356297" description="Secreted protein" evidence="1">
    <location>
        <begin position="24"/>
        <end position="109"/>
    </location>
</feature>
<reference evidence="2 3" key="1">
    <citation type="submission" date="2021-05" db="EMBL/GenBank/DDBJ databases">
        <title>Genome Assembly of Synthetic Allotetraploid Brassica napus Reveals Homoeologous Exchanges between Subgenomes.</title>
        <authorList>
            <person name="Davis J.T."/>
        </authorList>
    </citation>
    <scope>NUCLEOTIDE SEQUENCE [LARGE SCALE GENOMIC DNA]</scope>
    <source>
        <strain evidence="3">cv. Da-Ae</strain>
        <tissue evidence="2">Seedling</tissue>
    </source>
</reference>
<evidence type="ECO:0000313" key="3">
    <source>
        <dbReference type="Proteomes" id="UP000824890"/>
    </source>
</evidence>
<protein>
    <recommendedName>
        <fullName evidence="4">Secreted protein</fullName>
    </recommendedName>
</protein>
<name>A0ABQ8CCN1_BRANA</name>
<keyword evidence="3" id="KW-1185">Reference proteome</keyword>
<dbReference type="EMBL" id="JAGKQM010000008">
    <property type="protein sequence ID" value="KAH0914808.1"/>
    <property type="molecule type" value="Genomic_DNA"/>
</dbReference>
<sequence>MKGSARPVLHAAVMLLSLRLVQLYDRRPLFLGDGGSFSTVIAGSCSRKAVAYLLIKASKRFRLLISHLKRLVNVGGVGSMVDGSLVTAQIVFKGVWISRFGIRTRSRWS</sequence>
<evidence type="ECO:0000313" key="2">
    <source>
        <dbReference type="EMBL" id="KAH0914808.1"/>
    </source>
</evidence>
<accession>A0ABQ8CCN1</accession>
<organism evidence="2 3">
    <name type="scientific">Brassica napus</name>
    <name type="common">Rape</name>
    <dbReference type="NCBI Taxonomy" id="3708"/>
    <lineage>
        <taxon>Eukaryota</taxon>
        <taxon>Viridiplantae</taxon>
        <taxon>Streptophyta</taxon>
        <taxon>Embryophyta</taxon>
        <taxon>Tracheophyta</taxon>
        <taxon>Spermatophyta</taxon>
        <taxon>Magnoliopsida</taxon>
        <taxon>eudicotyledons</taxon>
        <taxon>Gunneridae</taxon>
        <taxon>Pentapetalae</taxon>
        <taxon>rosids</taxon>
        <taxon>malvids</taxon>
        <taxon>Brassicales</taxon>
        <taxon>Brassicaceae</taxon>
        <taxon>Brassiceae</taxon>
        <taxon>Brassica</taxon>
    </lineage>
</organism>
<proteinExistence type="predicted"/>
<evidence type="ECO:0000256" key="1">
    <source>
        <dbReference type="SAM" id="SignalP"/>
    </source>
</evidence>
<feature type="signal peptide" evidence="1">
    <location>
        <begin position="1"/>
        <end position="23"/>
    </location>
</feature>